<feature type="region of interest" description="Disordered" evidence="1">
    <location>
        <begin position="1"/>
        <end position="72"/>
    </location>
</feature>
<accession>A0ABR0LHP1</accession>
<name>A0ABR0LHP1_9PEZI</name>
<proteinExistence type="predicted"/>
<dbReference type="Proteomes" id="UP001357485">
    <property type="component" value="Unassembled WGS sequence"/>
</dbReference>
<organism evidence="2 3">
    <name type="scientific">Cryomyces antarcticus</name>
    <dbReference type="NCBI Taxonomy" id="329879"/>
    <lineage>
        <taxon>Eukaryota</taxon>
        <taxon>Fungi</taxon>
        <taxon>Dikarya</taxon>
        <taxon>Ascomycota</taxon>
        <taxon>Pezizomycotina</taxon>
        <taxon>Dothideomycetes</taxon>
        <taxon>Dothideomycetes incertae sedis</taxon>
        <taxon>Cryomyces</taxon>
    </lineage>
</organism>
<feature type="compositionally biased region" description="Low complexity" evidence="1">
    <location>
        <begin position="45"/>
        <end position="65"/>
    </location>
</feature>
<feature type="non-terminal residue" evidence="2">
    <location>
        <position position="144"/>
    </location>
</feature>
<keyword evidence="3" id="KW-1185">Reference proteome</keyword>
<reference evidence="2 3" key="1">
    <citation type="submission" date="2023-08" db="EMBL/GenBank/DDBJ databases">
        <title>Black Yeasts Isolated from many extreme environments.</title>
        <authorList>
            <person name="Coleine C."/>
            <person name="Stajich J.E."/>
            <person name="Selbmann L."/>
        </authorList>
    </citation>
    <scope>NUCLEOTIDE SEQUENCE [LARGE SCALE GENOMIC DNA]</scope>
    <source>
        <strain evidence="2 3">CCFEE 536</strain>
    </source>
</reference>
<gene>
    <name evidence="2" type="ORF">LTR16_012272</name>
</gene>
<protein>
    <submittedName>
        <fullName evidence="2">Uncharacterized protein</fullName>
    </submittedName>
</protein>
<evidence type="ECO:0000313" key="3">
    <source>
        <dbReference type="Proteomes" id="UP001357485"/>
    </source>
</evidence>
<dbReference type="EMBL" id="JAVRRA010020672">
    <property type="protein sequence ID" value="KAK5162388.1"/>
    <property type="molecule type" value="Genomic_DNA"/>
</dbReference>
<evidence type="ECO:0000256" key="1">
    <source>
        <dbReference type="SAM" id="MobiDB-lite"/>
    </source>
</evidence>
<comment type="caution">
    <text evidence="2">The sequence shown here is derived from an EMBL/GenBank/DDBJ whole genome shotgun (WGS) entry which is preliminary data.</text>
</comment>
<sequence length="144" mass="16116">MLQSQVQARSIAREKSVEVPIDDPTSTTSDPDKTLVEQDEDVEMASPSSDSESSAPSTALAASPSDEMEWEASLNPQQRNIIDVLARISHRLVRHLIDEETAVADIATDYERDGTQLIENMQRAHRQEYDAWTAEFESRKKSLA</sequence>
<evidence type="ECO:0000313" key="2">
    <source>
        <dbReference type="EMBL" id="KAK5162388.1"/>
    </source>
</evidence>